<evidence type="ECO:0008006" key="5">
    <source>
        <dbReference type="Google" id="ProtNLM"/>
    </source>
</evidence>
<reference evidence="3 4" key="1">
    <citation type="submission" date="2018-09" db="EMBL/GenBank/DDBJ databases">
        <title>Comparative genomics of Leucobacter spp.</title>
        <authorList>
            <person name="Reis A.C."/>
            <person name="Kolvenbach B.A."/>
            <person name="Corvini P.F.X."/>
            <person name="Nunes O.C."/>
        </authorList>
    </citation>
    <scope>NUCLEOTIDE SEQUENCE [LARGE SCALE GENOMIC DNA]</scope>
    <source>
        <strain evidence="3 4">TAN 31504</strain>
    </source>
</reference>
<keyword evidence="2" id="KW-0472">Membrane</keyword>
<keyword evidence="2" id="KW-0812">Transmembrane</keyword>
<feature type="compositionally biased region" description="Low complexity" evidence="1">
    <location>
        <begin position="511"/>
        <end position="521"/>
    </location>
</feature>
<evidence type="ECO:0000313" key="3">
    <source>
        <dbReference type="EMBL" id="MBL3679772.1"/>
    </source>
</evidence>
<accession>A0ABS1SIC0</accession>
<feature type="compositionally biased region" description="Gly residues" evidence="1">
    <location>
        <begin position="104"/>
        <end position="121"/>
    </location>
</feature>
<proteinExistence type="predicted"/>
<protein>
    <recommendedName>
        <fullName evidence="5">Htaa domain-containing protein</fullName>
    </recommendedName>
</protein>
<feature type="compositionally biased region" description="Basic and acidic residues" evidence="1">
    <location>
        <begin position="497"/>
        <end position="506"/>
    </location>
</feature>
<comment type="caution">
    <text evidence="3">The sequence shown here is derived from an EMBL/GenBank/DDBJ whole genome shotgun (WGS) entry which is preliminary data.</text>
</comment>
<dbReference type="EMBL" id="QYAC01000005">
    <property type="protein sequence ID" value="MBL3679772.1"/>
    <property type="molecule type" value="Genomic_DNA"/>
</dbReference>
<dbReference type="SUPFAM" id="SSF49319">
    <property type="entry name" value="Actinoxanthin-like"/>
    <property type="match status" value="1"/>
</dbReference>
<organism evidence="3 4">
    <name type="scientific">Leucobacter chromiireducens subsp. solipictus</name>
    <dbReference type="NCBI Taxonomy" id="398235"/>
    <lineage>
        <taxon>Bacteria</taxon>
        <taxon>Bacillati</taxon>
        <taxon>Actinomycetota</taxon>
        <taxon>Actinomycetes</taxon>
        <taxon>Micrococcales</taxon>
        <taxon>Microbacteriaceae</taxon>
        <taxon>Leucobacter</taxon>
    </lineage>
</organism>
<feature type="region of interest" description="Disordered" evidence="1">
    <location>
        <begin position="102"/>
        <end position="134"/>
    </location>
</feature>
<feature type="transmembrane region" description="Helical" evidence="2">
    <location>
        <begin position="554"/>
        <end position="573"/>
    </location>
</feature>
<feature type="region of interest" description="Disordered" evidence="1">
    <location>
        <begin position="291"/>
        <end position="342"/>
    </location>
</feature>
<gene>
    <name evidence="3" type="ORF">D3230_10825</name>
</gene>
<feature type="region of interest" description="Disordered" evidence="1">
    <location>
        <begin position="497"/>
        <end position="542"/>
    </location>
</feature>
<dbReference type="Gene3D" id="2.60.40.230">
    <property type="entry name" value="Neocarzinostatin-like"/>
    <property type="match status" value="2"/>
</dbReference>
<keyword evidence="2" id="KW-1133">Transmembrane helix</keyword>
<evidence type="ECO:0000256" key="1">
    <source>
        <dbReference type="SAM" id="MobiDB-lite"/>
    </source>
</evidence>
<keyword evidence="4" id="KW-1185">Reference proteome</keyword>
<dbReference type="Proteomes" id="UP001645859">
    <property type="component" value="Unassembled WGS sequence"/>
</dbReference>
<feature type="compositionally biased region" description="Pro residues" evidence="1">
    <location>
        <begin position="313"/>
        <end position="325"/>
    </location>
</feature>
<evidence type="ECO:0000256" key="2">
    <source>
        <dbReference type="SAM" id="Phobius"/>
    </source>
</evidence>
<sequence length="586" mass="60280">MIGFGESWLYFTNLRLDVAQDQAVLTVDLIESYNVKTRTDDIVLSTFPVKAGDLKITGDQLSFTTQAGRFGSDIGVTHLPSYGGPTYAAPNDHTDPLTVRLGFGADGGVDPGTDPGTGPGTDPGVPETGPYGTSTGRAYSDSAAQIRVTPGYAVAADGGTTLTVSGSGFDPGTAAAPANIYVGLGTMSDPARPEAWRRSQGGTSGPLGFGDYTYGLTRLAVSHYSADGDVADATIDAEGNWSFTLEVPGKSIPGFFGDTIDCVAQQCGIFSFGAHGNVKAANEAFTPVFFDGQDSTGWPDRDGDDDDNTTPPVVVPPVVKPPVVTPPAEKDCAPNGSSTGRNAEGAVLEVTPAKCLGDANQNVTVKGSGYPTSRDGATFGGLYVLFGWVDPSEPNWAPTQGGASGRTFTYANDGKPAGTFQQMVNFPGNTTGPGMPTMDDKGNWEMEFPIEKSQFTSAQAKEVDCIKMTCGIITIGAHGLPLQGGEVFTPVYFTADEKDTGTEKPDGGGTTPTANPNANTPTGGGQQPAGNTPNAAAAGASGPLAKTGDEALRGLLFGGVLMLSAAAFAFAMLRLRRPTATAATEL</sequence>
<feature type="compositionally biased region" description="Low complexity" evidence="1">
    <location>
        <begin position="528"/>
        <end position="542"/>
    </location>
</feature>
<evidence type="ECO:0000313" key="4">
    <source>
        <dbReference type="Proteomes" id="UP001645859"/>
    </source>
</evidence>
<dbReference type="InterPro" id="IPR027273">
    <property type="entry name" value="Neocarzinostatin-like"/>
</dbReference>
<name>A0ABS1SIC0_9MICO</name>